<feature type="transmembrane region" description="Helical" evidence="1">
    <location>
        <begin position="227"/>
        <end position="253"/>
    </location>
</feature>
<feature type="transmembrane region" description="Helical" evidence="1">
    <location>
        <begin position="138"/>
        <end position="155"/>
    </location>
</feature>
<reference evidence="3" key="1">
    <citation type="journal article" date="2019" name="Int. J. Syst. Evol. Microbiol.">
        <title>The Global Catalogue of Microorganisms (GCM) 10K type strain sequencing project: providing services to taxonomists for standard genome sequencing and annotation.</title>
        <authorList>
            <consortium name="The Broad Institute Genomics Platform"/>
            <consortium name="The Broad Institute Genome Sequencing Center for Infectious Disease"/>
            <person name="Wu L."/>
            <person name="Ma J."/>
        </authorList>
    </citation>
    <scope>NUCLEOTIDE SEQUENCE [LARGE SCALE GENOMIC DNA]</scope>
    <source>
        <strain evidence="3">CCUG 57263</strain>
    </source>
</reference>
<evidence type="ECO:0000256" key="1">
    <source>
        <dbReference type="SAM" id="Phobius"/>
    </source>
</evidence>
<comment type="caution">
    <text evidence="2">The sequence shown here is derived from an EMBL/GenBank/DDBJ whole genome shotgun (WGS) entry which is preliminary data.</text>
</comment>
<dbReference type="PANTHER" id="PTHR36833">
    <property type="entry name" value="SLR0610 PROTEIN-RELATED"/>
    <property type="match status" value="1"/>
</dbReference>
<protein>
    <submittedName>
        <fullName evidence="2">ABC transporter permease</fullName>
    </submittedName>
</protein>
<dbReference type="PANTHER" id="PTHR36833:SF1">
    <property type="entry name" value="INTEGRAL MEMBRANE TRANSPORT PROTEIN"/>
    <property type="match status" value="1"/>
</dbReference>
<dbReference type="InterPro" id="IPR010390">
    <property type="entry name" value="ABC-2_transporter-like"/>
</dbReference>
<evidence type="ECO:0000313" key="3">
    <source>
        <dbReference type="Proteomes" id="UP001597120"/>
    </source>
</evidence>
<evidence type="ECO:0000313" key="2">
    <source>
        <dbReference type="EMBL" id="MFD0869913.1"/>
    </source>
</evidence>
<gene>
    <name evidence="2" type="ORF">ACFQ03_12195</name>
</gene>
<accession>A0ABW3DCA5</accession>
<keyword evidence="1" id="KW-0812">Transmembrane</keyword>
<dbReference type="Pfam" id="PF06182">
    <property type="entry name" value="ABC2_membrane_6"/>
    <property type="match status" value="1"/>
</dbReference>
<dbReference type="EMBL" id="JBHTIU010000039">
    <property type="protein sequence ID" value="MFD0869913.1"/>
    <property type="molecule type" value="Genomic_DNA"/>
</dbReference>
<dbReference type="Proteomes" id="UP001597120">
    <property type="component" value="Unassembled WGS sequence"/>
</dbReference>
<feature type="transmembrane region" description="Helical" evidence="1">
    <location>
        <begin position="161"/>
        <end position="182"/>
    </location>
</feature>
<keyword evidence="1" id="KW-0472">Membrane</keyword>
<feature type="transmembrane region" description="Helical" evidence="1">
    <location>
        <begin position="194"/>
        <end position="215"/>
    </location>
</feature>
<keyword evidence="1" id="KW-1133">Transmembrane helix</keyword>
<sequence length="263" mass="29467">MGLSLFLRFVLYKFKSQMEYRGAFLIGIWGQGLGYVADFVVLWLLVQKFQTINGWNWSEIALLVSLNVFTYALGASFFYHMTGFDSLVISGGFDRYLTSPLHPLTHLSANQFNIGYIAHFIVAGSFLILSLVQLETDWSIATIFFLGVVLVSGGLMHAAAFIFLGSWAFIFTSSQFLFTLYGALRDFISYPISIYGFFVQTLLTFGIPFAFINYYPSVVILSKDGGIFPTWLGLIAPLVAVACFLLSLLMWFYGIKRYQSAGG</sequence>
<feature type="transmembrane region" description="Helical" evidence="1">
    <location>
        <begin position="57"/>
        <end position="79"/>
    </location>
</feature>
<keyword evidence="3" id="KW-1185">Reference proteome</keyword>
<feature type="transmembrane region" description="Helical" evidence="1">
    <location>
        <begin position="20"/>
        <end position="45"/>
    </location>
</feature>
<name>A0ABW3DCA5_9BACL</name>
<dbReference type="RefSeq" id="WP_379288380.1">
    <property type="nucleotide sequence ID" value="NZ_JBHTIU010000039.1"/>
</dbReference>
<proteinExistence type="predicted"/>
<feature type="transmembrane region" description="Helical" evidence="1">
    <location>
        <begin position="114"/>
        <end position="131"/>
    </location>
</feature>
<organism evidence="2 3">
    <name type="scientific">Paenibacillus residui</name>
    <dbReference type="NCBI Taxonomy" id="629724"/>
    <lineage>
        <taxon>Bacteria</taxon>
        <taxon>Bacillati</taxon>
        <taxon>Bacillota</taxon>
        <taxon>Bacilli</taxon>
        <taxon>Bacillales</taxon>
        <taxon>Paenibacillaceae</taxon>
        <taxon>Paenibacillus</taxon>
    </lineage>
</organism>